<evidence type="ECO:0000256" key="1">
    <source>
        <dbReference type="SAM" id="SignalP"/>
    </source>
</evidence>
<reference evidence="2 3" key="1">
    <citation type="submission" date="2020-05" db="EMBL/GenBank/DDBJ databases">
        <title>Compete genome of Limnobacter sp. SAORIC-580.</title>
        <authorList>
            <person name="Song J."/>
            <person name="Cho J.-C."/>
        </authorList>
    </citation>
    <scope>NUCLEOTIDE SEQUENCE [LARGE SCALE GENOMIC DNA]</scope>
    <source>
        <strain evidence="2 3">SAORIC-580</strain>
    </source>
</reference>
<gene>
    <name evidence="2" type="ORF">HKT17_07570</name>
</gene>
<evidence type="ECO:0000313" key="3">
    <source>
        <dbReference type="Proteomes" id="UP000501130"/>
    </source>
</evidence>
<sequence length="126" mass="13595">MTKVIKSLLMFVIAASVIFQGTAFAVMVGCHTGSFKQTSDESDPSSLSSEHCIEHMSDQTAHHAVSDEQESNERPCCSCDAIYKAKLDLPVVQVGLIQSNLLISVPFSSILPSTDLALPYRPPILA</sequence>
<accession>A0ABX6N5E0</accession>
<keyword evidence="3" id="KW-1185">Reference proteome</keyword>
<evidence type="ECO:0000313" key="2">
    <source>
        <dbReference type="EMBL" id="QJR29581.1"/>
    </source>
</evidence>
<proteinExistence type="predicted"/>
<dbReference type="EMBL" id="CP053084">
    <property type="protein sequence ID" value="QJR29581.1"/>
    <property type="molecule type" value="Genomic_DNA"/>
</dbReference>
<dbReference type="RefSeq" id="WP_171099034.1">
    <property type="nucleotide sequence ID" value="NZ_CP053084.1"/>
</dbReference>
<name>A0ABX6N5E0_9BURK</name>
<feature type="signal peptide" evidence="1">
    <location>
        <begin position="1"/>
        <end position="25"/>
    </location>
</feature>
<evidence type="ECO:0008006" key="4">
    <source>
        <dbReference type="Google" id="ProtNLM"/>
    </source>
</evidence>
<dbReference type="PROSITE" id="PS51257">
    <property type="entry name" value="PROKAR_LIPOPROTEIN"/>
    <property type="match status" value="1"/>
</dbReference>
<protein>
    <recommendedName>
        <fullName evidence="4">DUF2946 domain-containing protein</fullName>
    </recommendedName>
</protein>
<feature type="chain" id="PRO_5047191446" description="DUF2946 domain-containing protein" evidence="1">
    <location>
        <begin position="26"/>
        <end position="126"/>
    </location>
</feature>
<keyword evidence="1" id="KW-0732">Signal</keyword>
<organism evidence="2 3">
    <name type="scientific">Limnobacter profundi</name>
    <dbReference type="NCBI Taxonomy" id="2732163"/>
    <lineage>
        <taxon>Bacteria</taxon>
        <taxon>Pseudomonadati</taxon>
        <taxon>Pseudomonadota</taxon>
        <taxon>Betaproteobacteria</taxon>
        <taxon>Burkholderiales</taxon>
        <taxon>Burkholderiaceae</taxon>
        <taxon>Limnobacter</taxon>
    </lineage>
</organism>
<dbReference type="Proteomes" id="UP000501130">
    <property type="component" value="Chromosome"/>
</dbReference>